<evidence type="ECO:0000256" key="1">
    <source>
        <dbReference type="SAM" id="Phobius"/>
    </source>
</evidence>
<evidence type="ECO:0000313" key="3">
    <source>
        <dbReference type="EMBL" id="TCV05017.1"/>
    </source>
</evidence>
<dbReference type="GO" id="GO:0009267">
    <property type="term" value="P:cellular response to starvation"/>
    <property type="evidence" value="ECO:0007669"/>
    <property type="project" value="InterPro"/>
</dbReference>
<gene>
    <name evidence="3" type="ORF">EDC17_10825</name>
</gene>
<feature type="transmembrane region" description="Helical" evidence="1">
    <location>
        <begin position="6"/>
        <end position="24"/>
    </location>
</feature>
<name>A0A4V2VT60_9SPHI</name>
<proteinExistence type="predicted"/>
<keyword evidence="1" id="KW-0472">Membrane</keyword>
<dbReference type="InterPro" id="IPR003706">
    <property type="entry name" value="CstA_N"/>
</dbReference>
<evidence type="ECO:0000313" key="4">
    <source>
        <dbReference type="Proteomes" id="UP000295197"/>
    </source>
</evidence>
<dbReference type="Pfam" id="PF02554">
    <property type="entry name" value="CstA"/>
    <property type="match status" value="1"/>
</dbReference>
<sequence>MNDVVAYWYNFAIMFEAVFILTAIDAGTRVGHFFLQEMLGGVIPSFKNKNWQSLVVDYSLSHGDTSCLREMSAVYGLYLESVISSWRPVASSFVLRC</sequence>
<keyword evidence="4" id="KW-1185">Reference proteome</keyword>
<dbReference type="EMBL" id="SMBZ01000082">
    <property type="protein sequence ID" value="TCV05017.1"/>
    <property type="molecule type" value="Genomic_DNA"/>
</dbReference>
<dbReference type="AlphaFoldDB" id="A0A4V2VT60"/>
<accession>A0A4V2VT60</accession>
<feature type="domain" description="CstA N-terminal" evidence="2">
    <location>
        <begin position="4"/>
        <end position="53"/>
    </location>
</feature>
<keyword evidence="1" id="KW-0812">Transmembrane</keyword>
<comment type="caution">
    <text evidence="3">The sequence shown here is derived from an EMBL/GenBank/DDBJ whole genome shotgun (WGS) entry which is preliminary data.</text>
</comment>
<evidence type="ECO:0000259" key="2">
    <source>
        <dbReference type="Pfam" id="PF02554"/>
    </source>
</evidence>
<dbReference type="Proteomes" id="UP000295197">
    <property type="component" value="Unassembled WGS sequence"/>
</dbReference>
<reference evidence="3 4" key="1">
    <citation type="submission" date="2019-03" db="EMBL/GenBank/DDBJ databases">
        <title>Genomic Encyclopedia of Type Strains, Phase IV (KMG-IV): sequencing the most valuable type-strain genomes for metagenomic binning, comparative biology and taxonomic classification.</title>
        <authorList>
            <person name="Goeker M."/>
        </authorList>
    </citation>
    <scope>NUCLEOTIDE SEQUENCE [LARGE SCALE GENOMIC DNA]</scope>
    <source>
        <strain evidence="3 4">DSM 22362</strain>
    </source>
</reference>
<organism evidence="3 4">
    <name type="scientific">Sphingobacterium alimentarium</name>
    <dbReference type="NCBI Taxonomy" id="797292"/>
    <lineage>
        <taxon>Bacteria</taxon>
        <taxon>Pseudomonadati</taxon>
        <taxon>Bacteroidota</taxon>
        <taxon>Sphingobacteriia</taxon>
        <taxon>Sphingobacteriales</taxon>
        <taxon>Sphingobacteriaceae</taxon>
        <taxon>Sphingobacterium</taxon>
    </lineage>
</organism>
<keyword evidence="1" id="KW-1133">Transmembrane helix</keyword>
<protein>
    <submittedName>
        <fullName evidence="3">Carbon starvation CstA-like protein</fullName>
    </submittedName>
</protein>
<dbReference type="GO" id="GO:0016020">
    <property type="term" value="C:membrane"/>
    <property type="evidence" value="ECO:0007669"/>
    <property type="project" value="InterPro"/>
</dbReference>